<evidence type="ECO:0000256" key="1">
    <source>
        <dbReference type="SAM" id="SignalP"/>
    </source>
</evidence>
<keyword evidence="1" id="KW-0732">Signal</keyword>
<dbReference type="Pfam" id="PF13590">
    <property type="entry name" value="DUF4136"/>
    <property type="match status" value="1"/>
</dbReference>
<feature type="signal peptide" evidence="1">
    <location>
        <begin position="1"/>
        <end position="20"/>
    </location>
</feature>
<protein>
    <submittedName>
        <fullName evidence="3">DUF4136 domain-containing protein</fullName>
    </submittedName>
</protein>
<organism evidence="3 4">
    <name type="scientific">Glaciecola siphonariae</name>
    <dbReference type="NCBI Taxonomy" id="521012"/>
    <lineage>
        <taxon>Bacteria</taxon>
        <taxon>Pseudomonadati</taxon>
        <taxon>Pseudomonadota</taxon>
        <taxon>Gammaproteobacteria</taxon>
        <taxon>Alteromonadales</taxon>
        <taxon>Alteromonadaceae</taxon>
        <taxon>Glaciecola</taxon>
    </lineage>
</organism>
<reference evidence="4" key="1">
    <citation type="journal article" date="2019" name="Int. J. Syst. Evol. Microbiol.">
        <title>The Global Catalogue of Microorganisms (GCM) 10K type strain sequencing project: providing services to taxonomists for standard genome sequencing and annotation.</title>
        <authorList>
            <consortium name="The Broad Institute Genomics Platform"/>
            <consortium name="The Broad Institute Genome Sequencing Center for Infectious Disease"/>
            <person name="Wu L."/>
            <person name="Ma J."/>
        </authorList>
    </citation>
    <scope>NUCLEOTIDE SEQUENCE [LARGE SCALE GENOMIC DNA]</scope>
    <source>
        <strain evidence="4">KACC 12507</strain>
    </source>
</reference>
<dbReference type="Gene3D" id="3.30.160.670">
    <property type="match status" value="1"/>
</dbReference>
<dbReference type="InterPro" id="IPR025411">
    <property type="entry name" value="DUF4136"/>
</dbReference>
<proteinExistence type="predicted"/>
<evidence type="ECO:0000259" key="2">
    <source>
        <dbReference type="Pfam" id="PF13590"/>
    </source>
</evidence>
<sequence>MSVLTRFCVAALVVMLSACASQPKVFTDFDPAQDFSAYKTFSWVSERPMMVQSEYIISPLVEQRLMMAIRTNMEQKGYVFVENIGNADMGIGFTIGARDKMRVTQEPTFMMNSGWVWGRQYWGLTPAFTESTRVYSQGTLAIDVMDMARKAPVWHGVSAKTLSNAEKTASGEFVESAVAVTLASFPSKTATAQSENQ</sequence>
<gene>
    <name evidence="3" type="ORF">ACFO4O_02690</name>
</gene>
<evidence type="ECO:0000313" key="4">
    <source>
        <dbReference type="Proteomes" id="UP001595897"/>
    </source>
</evidence>
<evidence type="ECO:0000313" key="3">
    <source>
        <dbReference type="EMBL" id="MFC4699060.1"/>
    </source>
</evidence>
<feature type="domain" description="DUF4136" evidence="2">
    <location>
        <begin position="25"/>
        <end position="186"/>
    </location>
</feature>
<dbReference type="RefSeq" id="WP_382405785.1">
    <property type="nucleotide sequence ID" value="NZ_JBHSGU010000002.1"/>
</dbReference>
<dbReference type="EMBL" id="JBHSGU010000002">
    <property type="protein sequence ID" value="MFC4699060.1"/>
    <property type="molecule type" value="Genomic_DNA"/>
</dbReference>
<feature type="chain" id="PRO_5046280714" evidence="1">
    <location>
        <begin position="21"/>
        <end position="197"/>
    </location>
</feature>
<keyword evidence="4" id="KW-1185">Reference proteome</keyword>
<dbReference type="Proteomes" id="UP001595897">
    <property type="component" value="Unassembled WGS sequence"/>
</dbReference>
<dbReference type="PROSITE" id="PS51257">
    <property type="entry name" value="PROKAR_LIPOPROTEIN"/>
    <property type="match status" value="1"/>
</dbReference>
<name>A0ABV9LS18_9ALTE</name>
<accession>A0ABV9LS18</accession>
<comment type="caution">
    <text evidence="3">The sequence shown here is derived from an EMBL/GenBank/DDBJ whole genome shotgun (WGS) entry which is preliminary data.</text>
</comment>